<dbReference type="Proteomes" id="UP000694888">
    <property type="component" value="Unplaced"/>
</dbReference>
<feature type="region of interest" description="Disordered" evidence="1">
    <location>
        <begin position="330"/>
        <end position="454"/>
    </location>
</feature>
<proteinExistence type="predicted"/>
<feature type="signal peptide" evidence="2">
    <location>
        <begin position="1"/>
        <end position="23"/>
    </location>
</feature>
<dbReference type="GeneID" id="101860767"/>
<reference evidence="4" key="1">
    <citation type="submission" date="2025-08" db="UniProtKB">
        <authorList>
            <consortium name="RefSeq"/>
        </authorList>
    </citation>
    <scope>IDENTIFICATION</scope>
</reference>
<feature type="chain" id="PRO_5045903621" evidence="2">
    <location>
        <begin position="24"/>
        <end position="512"/>
    </location>
</feature>
<organism evidence="3 4">
    <name type="scientific">Aplysia californica</name>
    <name type="common">California sea hare</name>
    <dbReference type="NCBI Taxonomy" id="6500"/>
    <lineage>
        <taxon>Eukaryota</taxon>
        <taxon>Metazoa</taxon>
        <taxon>Spiralia</taxon>
        <taxon>Lophotrochozoa</taxon>
        <taxon>Mollusca</taxon>
        <taxon>Gastropoda</taxon>
        <taxon>Heterobranchia</taxon>
        <taxon>Euthyneura</taxon>
        <taxon>Tectipleura</taxon>
        <taxon>Aplysiida</taxon>
        <taxon>Aplysioidea</taxon>
        <taxon>Aplysiidae</taxon>
        <taxon>Aplysia</taxon>
    </lineage>
</organism>
<protein>
    <submittedName>
        <fullName evidence="4">Uncharacterized protein LOC101860767</fullName>
    </submittedName>
</protein>
<feature type="compositionally biased region" description="Basic and acidic residues" evidence="1">
    <location>
        <begin position="402"/>
        <end position="412"/>
    </location>
</feature>
<name>A0ABM0K2M3_APLCA</name>
<evidence type="ECO:0000256" key="1">
    <source>
        <dbReference type="SAM" id="MobiDB-lite"/>
    </source>
</evidence>
<keyword evidence="3" id="KW-1185">Reference proteome</keyword>
<feature type="compositionally biased region" description="Low complexity" evidence="1">
    <location>
        <begin position="343"/>
        <end position="357"/>
    </location>
</feature>
<evidence type="ECO:0000313" key="4">
    <source>
        <dbReference type="RefSeq" id="XP_005107324.1"/>
    </source>
</evidence>
<gene>
    <name evidence="4" type="primary">LOC101860767</name>
</gene>
<keyword evidence="2" id="KW-0732">Signal</keyword>
<sequence>MAKYTFWLTFFAFLAIGVSLSLAFSDGKLLARGTSGVRSVYCNRPAFKRQPLHFDSACKGLCRPKLDNDNQFFSLIVNASTYWLDSVVVEIKATPQSGLSVTGFSAYAVDQHGEVAGSFEENEPHVIVGTCSEVVTYSSETHGAFHWKADKNRKSVLLKWLPDGYNHGPVRIIAWVVHNHSEVYFLESQPLECSRNGSFTLNLANVLEDVSNEIDLELFEKSFWYRNNRGYQLQQEDPFDSFNIPPSTGALVPAAKANNLRKEFPPLKNHGDMRPNDFVNLQNEVTSAISEGVSLDSGESDVNVVPNEEISKDRNGSSIVQQIVENSSALLSSSATPHGAEGQTEQTNSSSGNSNTGENGGGELLTGSSIASSISSVDSNNNNTTTTVSESDIGKNASEVDGFEKSTNDTRGSDTLVSHADIPKPHESNNNNTETSATSVSGGNTASLSSGDDVSRQLHLGVSAENVGNLPSDNMIIEDKSIKNSDANLNDNYFPSSDELMDNFPVMEGLFR</sequence>
<evidence type="ECO:0000313" key="3">
    <source>
        <dbReference type="Proteomes" id="UP000694888"/>
    </source>
</evidence>
<evidence type="ECO:0000256" key="2">
    <source>
        <dbReference type="SAM" id="SignalP"/>
    </source>
</evidence>
<dbReference type="RefSeq" id="XP_005107324.1">
    <property type="nucleotide sequence ID" value="XM_005107267.2"/>
</dbReference>
<feature type="compositionally biased region" description="Polar residues" evidence="1">
    <location>
        <begin position="437"/>
        <end position="452"/>
    </location>
</feature>
<accession>A0ABM0K2M3</accession>
<feature type="compositionally biased region" description="Low complexity" evidence="1">
    <location>
        <begin position="365"/>
        <end position="391"/>
    </location>
</feature>